<reference evidence="2 3" key="1">
    <citation type="submission" date="2017-01" db="EMBL/GenBank/DDBJ databases">
        <title>The recent genome duplication of the halophilic yeast Hortaea werneckii: insights from long-read sequencing.</title>
        <authorList>
            <person name="Sinha S."/>
            <person name="Flibotte S."/>
            <person name="Neira M."/>
            <person name="Lenassi M."/>
            <person name="Gostincar C."/>
            <person name="Stajich J.E."/>
            <person name="Nislow C.E."/>
        </authorList>
    </citation>
    <scope>NUCLEOTIDE SEQUENCE [LARGE SCALE GENOMIC DNA]</scope>
    <source>
        <strain evidence="2 3">EXF-2000</strain>
    </source>
</reference>
<evidence type="ECO:0000256" key="1">
    <source>
        <dbReference type="SAM" id="MobiDB-lite"/>
    </source>
</evidence>
<feature type="region of interest" description="Disordered" evidence="1">
    <location>
        <begin position="1"/>
        <end position="33"/>
    </location>
</feature>
<dbReference type="Proteomes" id="UP000194280">
    <property type="component" value="Unassembled WGS sequence"/>
</dbReference>
<accession>A0A1Z5TQA4</accession>
<evidence type="ECO:0000313" key="2">
    <source>
        <dbReference type="EMBL" id="OTA38185.1"/>
    </source>
</evidence>
<evidence type="ECO:0000313" key="3">
    <source>
        <dbReference type="Proteomes" id="UP000194280"/>
    </source>
</evidence>
<sequence>MFYSAPFIQDVSPDQSRSYSSKSNTNIDEEPDTEMEKFAACLADGERTNRYLAGRAAAEAKQDLDWMELRISLSLLATSKWR</sequence>
<keyword evidence="3" id="KW-1185">Reference proteome</keyword>
<feature type="compositionally biased region" description="Polar residues" evidence="1">
    <location>
        <begin position="12"/>
        <end position="26"/>
    </location>
</feature>
<dbReference type="VEuPathDB" id="FungiDB:BTJ68_01522"/>
<proteinExistence type="predicted"/>
<gene>
    <name evidence="2" type="ORF">BTJ68_01522</name>
</gene>
<protein>
    <submittedName>
        <fullName evidence="2">Uncharacterized protein</fullName>
    </submittedName>
</protein>
<dbReference type="AlphaFoldDB" id="A0A1Z5TQA4"/>
<comment type="caution">
    <text evidence="2">The sequence shown here is derived from an EMBL/GenBank/DDBJ whole genome shotgun (WGS) entry which is preliminary data.</text>
</comment>
<dbReference type="InParanoid" id="A0A1Z5TQA4"/>
<organism evidence="2 3">
    <name type="scientific">Hortaea werneckii EXF-2000</name>
    <dbReference type="NCBI Taxonomy" id="1157616"/>
    <lineage>
        <taxon>Eukaryota</taxon>
        <taxon>Fungi</taxon>
        <taxon>Dikarya</taxon>
        <taxon>Ascomycota</taxon>
        <taxon>Pezizomycotina</taxon>
        <taxon>Dothideomycetes</taxon>
        <taxon>Dothideomycetidae</taxon>
        <taxon>Mycosphaerellales</taxon>
        <taxon>Teratosphaeriaceae</taxon>
        <taxon>Hortaea</taxon>
    </lineage>
</organism>
<dbReference type="EMBL" id="MUNK01000012">
    <property type="protein sequence ID" value="OTA38185.1"/>
    <property type="molecule type" value="Genomic_DNA"/>
</dbReference>
<name>A0A1Z5TQA4_HORWE</name>